<evidence type="ECO:0000313" key="1">
    <source>
        <dbReference type="EMBL" id="KAA6369525.1"/>
    </source>
</evidence>
<reference evidence="1 2" key="1">
    <citation type="submission" date="2019-03" db="EMBL/GenBank/DDBJ databases">
        <title>Single cell metagenomics reveals metabolic interactions within the superorganism composed of flagellate Streblomastix strix and complex community of Bacteroidetes bacteria on its surface.</title>
        <authorList>
            <person name="Treitli S.C."/>
            <person name="Kolisko M."/>
            <person name="Husnik F."/>
            <person name="Keeling P."/>
            <person name="Hampl V."/>
        </authorList>
    </citation>
    <scope>NUCLEOTIDE SEQUENCE [LARGE SCALE GENOMIC DNA]</scope>
    <source>
        <strain evidence="1">ST1C</strain>
    </source>
</reference>
<dbReference type="AlphaFoldDB" id="A0A5J4UIX2"/>
<evidence type="ECO:0008006" key="3">
    <source>
        <dbReference type="Google" id="ProtNLM"/>
    </source>
</evidence>
<dbReference type="Proteomes" id="UP000324800">
    <property type="component" value="Unassembled WGS sequence"/>
</dbReference>
<organism evidence="1 2">
    <name type="scientific">Streblomastix strix</name>
    <dbReference type="NCBI Taxonomy" id="222440"/>
    <lineage>
        <taxon>Eukaryota</taxon>
        <taxon>Metamonada</taxon>
        <taxon>Preaxostyla</taxon>
        <taxon>Oxymonadida</taxon>
        <taxon>Streblomastigidae</taxon>
        <taxon>Streblomastix</taxon>
    </lineage>
</organism>
<evidence type="ECO:0000313" key="2">
    <source>
        <dbReference type="Proteomes" id="UP000324800"/>
    </source>
</evidence>
<proteinExistence type="predicted"/>
<dbReference type="SUPFAM" id="SSF56112">
    <property type="entry name" value="Protein kinase-like (PK-like)"/>
    <property type="match status" value="1"/>
</dbReference>
<dbReference type="InterPro" id="IPR011009">
    <property type="entry name" value="Kinase-like_dom_sf"/>
</dbReference>
<dbReference type="OrthoDB" id="1881056at2759"/>
<gene>
    <name evidence="1" type="ORF">EZS28_034948</name>
</gene>
<protein>
    <recommendedName>
        <fullName evidence="3">Protein kinase domain-containing protein</fullName>
    </recommendedName>
</protein>
<name>A0A5J4UIX2_9EUKA</name>
<sequence length="56" mass="6599">MEKEEPEFQDFEIVKKLFGGAMGKTFLVRHKPSGVLYVMKRVDYLDENDKKNADFE</sequence>
<accession>A0A5J4UIX2</accession>
<dbReference type="EMBL" id="SNRW01016281">
    <property type="protein sequence ID" value="KAA6369525.1"/>
    <property type="molecule type" value="Genomic_DNA"/>
</dbReference>
<dbReference type="Gene3D" id="3.30.200.20">
    <property type="entry name" value="Phosphorylase Kinase, domain 1"/>
    <property type="match status" value="1"/>
</dbReference>
<feature type="non-terminal residue" evidence="1">
    <location>
        <position position="56"/>
    </location>
</feature>
<comment type="caution">
    <text evidence="1">The sequence shown here is derived from an EMBL/GenBank/DDBJ whole genome shotgun (WGS) entry which is preliminary data.</text>
</comment>